<dbReference type="GeneID" id="78321313"/>
<dbReference type="InterPro" id="IPR003807">
    <property type="entry name" value="DUF202"/>
</dbReference>
<proteinExistence type="predicted"/>
<evidence type="ECO:0000256" key="4">
    <source>
        <dbReference type="ARBA" id="ARBA00023136"/>
    </source>
</evidence>
<accession>A0A7Y9ZYZ8</accession>
<dbReference type="RefSeq" id="WP_005323186.1">
    <property type="nucleotide sequence ID" value="NZ_CP068156.1"/>
</dbReference>
<feature type="domain" description="DUF202" evidence="5">
    <location>
        <begin position="7"/>
        <end position="61"/>
    </location>
</feature>
<sequence>MASPLFDPGLQPERTRLSWQRTLLALSLVVLGVMRAVSVHVFLPLVFLAAGVVALALAVWQRASLVDAALSAHRSLPHAVILASTAGLVSLLASFALWGLFF</sequence>
<gene>
    <name evidence="6" type="ORF">JDP02_08575</name>
</gene>
<dbReference type="GO" id="GO:0012505">
    <property type="term" value="C:endomembrane system"/>
    <property type="evidence" value="ECO:0007669"/>
    <property type="project" value="UniProtKB-SubCell"/>
</dbReference>
<protein>
    <submittedName>
        <fullName evidence="6">DUF202 domain-containing protein</fullName>
    </submittedName>
</protein>
<name>A0A7Y9ZYZ8_9CORY</name>
<keyword evidence="4" id="KW-0472">Membrane</keyword>
<evidence type="ECO:0000259" key="5">
    <source>
        <dbReference type="Pfam" id="PF02656"/>
    </source>
</evidence>
<reference evidence="6 7" key="1">
    <citation type="submission" date="2020-12" db="EMBL/GenBank/DDBJ databases">
        <title>Draft genome sequence of the commensal strain Corynebacterium tuberculostearicum MFP09/CIP 102622 isolated from human skin.</title>
        <authorList>
            <person name="Boukerb A.M."/>
            <person name="Janvier X."/>
            <person name="Feuilloley M.G.J."/>
            <person name="Groboillot A."/>
        </authorList>
    </citation>
    <scope>NUCLEOTIDE SEQUENCE [LARGE SCALE GENOMIC DNA]</scope>
    <source>
        <strain evidence="6 7">CIP 102622</strain>
    </source>
</reference>
<dbReference type="EMBL" id="JAEHFL010000012">
    <property type="protein sequence ID" value="MBK3428561.1"/>
    <property type="molecule type" value="Genomic_DNA"/>
</dbReference>
<organism evidence="6 7">
    <name type="scientific">Corynebacterium tuberculostearicum</name>
    <dbReference type="NCBI Taxonomy" id="38304"/>
    <lineage>
        <taxon>Bacteria</taxon>
        <taxon>Bacillati</taxon>
        <taxon>Actinomycetota</taxon>
        <taxon>Actinomycetes</taxon>
        <taxon>Mycobacteriales</taxon>
        <taxon>Corynebacteriaceae</taxon>
        <taxon>Corynebacterium</taxon>
    </lineage>
</organism>
<keyword evidence="7" id="KW-1185">Reference proteome</keyword>
<evidence type="ECO:0000256" key="2">
    <source>
        <dbReference type="ARBA" id="ARBA00022692"/>
    </source>
</evidence>
<keyword evidence="3" id="KW-1133">Transmembrane helix</keyword>
<evidence type="ECO:0000313" key="7">
    <source>
        <dbReference type="Proteomes" id="UP000603369"/>
    </source>
</evidence>
<keyword evidence="2" id="KW-0812">Transmembrane</keyword>
<comment type="subcellular location">
    <subcellularLocation>
        <location evidence="1">Endomembrane system</location>
        <topology evidence="1">Multi-pass membrane protein</topology>
    </subcellularLocation>
</comment>
<evidence type="ECO:0000313" key="6">
    <source>
        <dbReference type="EMBL" id="MBK3428561.1"/>
    </source>
</evidence>
<evidence type="ECO:0000256" key="1">
    <source>
        <dbReference type="ARBA" id="ARBA00004127"/>
    </source>
</evidence>
<dbReference type="AlphaFoldDB" id="A0A7Y9ZYZ8"/>
<dbReference type="Pfam" id="PF02656">
    <property type="entry name" value="DUF202"/>
    <property type="match status" value="1"/>
</dbReference>
<dbReference type="Proteomes" id="UP000603369">
    <property type="component" value="Unassembled WGS sequence"/>
</dbReference>
<evidence type="ECO:0000256" key="3">
    <source>
        <dbReference type="ARBA" id="ARBA00022989"/>
    </source>
</evidence>
<comment type="caution">
    <text evidence="6">The sequence shown here is derived from an EMBL/GenBank/DDBJ whole genome shotgun (WGS) entry which is preliminary data.</text>
</comment>